<keyword evidence="3" id="KW-0862">Zinc</keyword>
<dbReference type="Pfam" id="PF00564">
    <property type="entry name" value="PB1"/>
    <property type="match status" value="1"/>
</dbReference>
<dbReference type="AlphaFoldDB" id="A0A0D0BN75"/>
<feature type="region of interest" description="Disordered" evidence="5">
    <location>
        <begin position="425"/>
        <end position="452"/>
    </location>
</feature>
<feature type="compositionally biased region" description="Basic and acidic residues" evidence="5">
    <location>
        <begin position="510"/>
        <end position="524"/>
    </location>
</feature>
<feature type="compositionally biased region" description="Polar residues" evidence="5">
    <location>
        <begin position="438"/>
        <end position="451"/>
    </location>
</feature>
<evidence type="ECO:0000256" key="1">
    <source>
        <dbReference type="ARBA" id="ARBA00022723"/>
    </source>
</evidence>
<dbReference type="GO" id="GO:0000423">
    <property type="term" value="P:mitophagy"/>
    <property type="evidence" value="ECO:0007669"/>
    <property type="project" value="TreeGrafter"/>
</dbReference>
<dbReference type="GO" id="GO:0008270">
    <property type="term" value="F:zinc ion binding"/>
    <property type="evidence" value="ECO:0007669"/>
    <property type="project" value="UniProtKB-KW"/>
</dbReference>
<evidence type="ECO:0000313" key="8">
    <source>
        <dbReference type="EMBL" id="KIK44678.1"/>
    </source>
</evidence>
<dbReference type="InterPro" id="IPR053793">
    <property type="entry name" value="PB1-like"/>
</dbReference>
<dbReference type="EMBL" id="KN835186">
    <property type="protein sequence ID" value="KIK44678.1"/>
    <property type="molecule type" value="Genomic_DNA"/>
</dbReference>
<dbReference type="GO" id="GO:0016235">
    <property type="term" value="C:aggresome"/>
    <property type="evidence" value="ECO:0007669"/>
    <property type="project" value="TreeGrafter"/>
</dbReference>
<protein>
    <submittedName>
        <fullName evidence="8">Uncharacterized protein</fullName>
    </submittedName>
</protein>
<keyword evidence="9" id="KW-1185">Reference proteome</keyword>
<keyword evidence="2 4" id="KW-0863">Zinc-finger</keyword>
<evidence type="ECO:0000259" key="6">
    <source>
        <dbReference type="PROSITE" id="PS50135"/>
    </source>
</evidence>
<dbReference type="STRING" id="930992.A0A0D0BN75"/>
<proteinExistence type="predicted"/>
<organism evidence="8 9">
    <name type="scientific">Suillus luteus UH-Slu-Lm8-n1</name>
    <dbReference type="NCBI Taxonomy" id="930992"/>
    <lineage>
        <taxon>Eukaryota</taxon>
        <taxon>Fungi</taxon>
        <taxon>Dikarya</taxon>
        <taxon>Basidiomycota</taxon>
        <taxon>Agaricomycotina</taxon>
        <taxon>Agaricomycetes</taxon>
        <taxon>Agaricomycetidae</taxon>
        <taxon>Boletales</taxon>
        <taxon>Suillineae</taxon>
        <taxon>Suillaceae</taxon>
        <taxon>Suillus</taxon>
    </lineage>
</organism>
<dbReference type="OrthoDB" id="661148at2759"/>
<feature type="compositionally biased region" description="Polar residues" evidence="5">
    <location>
        <begin position="633"/>
        <end position="649"/>
    </location>
</feature>
<feature type="region of interest" description="Disordered" evidence="5">
    <location>
        <begin position="379"/>
        <end position="412"/>
    </location>
</feature>
<dbReference type="GO" id="GO:0005080">
    <property type="term" value="F:protein kinase C binding"/>
    <property type="evidence" value="ECO:0007669"/>
    <property type="project" value="TreeGrafter"/>
</dbReference>
<sequence>MSAEHWLDCGTCTHFGWKVTYVLLGLGGIIESARNMHARPDRPLVVKCAFDRWNKRISFASARNCSYDLLRNRVEQCFSLYATSYVIAYKDDDGEITDITTESDLTEAIQYFQAGSDDPPLSSAASILSGRSFGSRRITLRVHVTVDYDGPSLSDTSSLASMEEYKGRNRSEGELSWSVGGGEVDDDSVTVSSRDTNWRFAKGSTVHPIGTSRSDGWVRKSDSFSIPENSVTGRTASQRGSTAVEDQTMHDEGPFADHHQLFIEERVPEEPAAVFERLNFQEHPDGSASDMAPSHRSCSPTPADIALARSAQNRGAAWLRDQNARTIKAMLGATPEPSESDSRSISITYSDEHIPSNSMDGDLALERDPRGKYYYSYTGASSTTHDSGYEDNSSVKYDADPLGGSPPRPNSMQLTWIASQQKIADNDHCNDTPDSYKRSSPLSSNSDQTPYSIAPDIPPEVLQFVAPAGPPPGSLTTCSDCGIVLDVIRYVCAVCGEKEPLASVVLRNDSDSELGKGKGRDLDLFHSYPPHPPPHHHHHTSLSSSPSPSTFFDTVTLSGSPQTRSEHKHNKPLPSLPGSSSSSPTLYSARSGLRSRHGSESYTMGFELCSGCVESAGVIHALRASTERRNESGAESTSPEDFLSSWSRSAPRQKGQLRHAYFEKVWGHHGWEDVEQDDMHVCKCSTCNSAIVNQRYKCTSCQKFNLCRACYSQVHDIHPSHAFLVVTEKPVRSRSEPEYPHALPMIMSNDNNEERSMKHPGVKCAHCLQDILGARFHCAICDSIDICSNCESAGLPGNLDSSDGGHISSHIMIKIPYPLETTEVQTASRRAIHLWTGRDAAHVLTASRSKPGSVYSSYAQTVVGSRHSGSALNGESLNHHLSCKGCNQTIIGTRYQCTTCPSSPTAYSLCQSCEQKSYAIHDPMHSFFKIPRPVHVQLESPSGFLPKLYKVPAGPVGGLAPNADPQGLSTIPMNFRTHIVDLEYLYHLVHSTALCDRCMERIQGAWYRCAYCAKDLCGECESLDTHDETHIFVVFKAPVDMVHFRCVFLTAFTECHQM</sequence>
<dbReference type="Proteomes" id="UP000054485">
    <property type="component" value="Unassembled WGS sequence"/>
</dbReference>
<dbReference type="InterPro" id="IPR000270">
    <property type="entry name" value="PB1_dom"/>
</dbReference>
<dbReference type="SUPFAM" id="SSF54277">
    <property type="entry name" value="CAD &amp; PB1 domains"/>
    <property type="match status" value="1"/>
</dbReference>
<dbReference type="Gene3D" id="3.10.20.90">
    <property type="entry name" value="Phosphatidylinositol 3-kinase Catalytic Subunit, Chain A, domain 1"/>
    <property type="match status" value="1"/>
</dbReference>
<dbReference type="CDD" id="cd02249">
    <property type="entry name" value="ZZ"/>
    <property type="match status" value="1"/>
</dbReference>
<dbReference type="InterPro" id="IPR052260">
    <property type="entry name" value="Autophagy_Rcpt_SigReg"/>
</dbReference>
<dbReference type="InterPro" id="IPR043145">
    <property type="entry name" value="Znf_ZZ_sf"/>
</dbReference>
<evidence type="ECO:0000256" key="3">
    <source>
        <dbReference type="ARBA" id="ARBA00022833"/>
    </source>
</evidence>
<evidence type="ECO:0000256" key="5">
    <source>
        <dbReference type="SAM" id="MobiDB-lite"/>
    </source>
</evidence>
<keyword evidence="1" id="KW-0479">Metal-binding</keyword>
<dbReference type="SMART" id="SM00291">
    <property type="entry name" value="ZnF_ZZ"/>
    <property type="match status" value="4"/>
</dbReference>
<dbReference type="GO" id="GO:0044753">
    <property type="term" value="C:amphisome"/>
    <property type="evidence" value="ECO:0007669"/>
    <property type="project" value="TreeGrafter"/>
</dbReference>
<evidence type="ECO:0000256" key="4">
    <source>
        <dbReference type="PROSITE-ProRule" id="PRU00228"/>
    </source>
</evidence>
<evidence type="ECO:0000259" key="7">
    <source>
        <dbReference type="PROSITE" id="PS51745"/>
    </source>
</evidence>
<dbReference type="InParanoid" id="A0A0D0BN75"/>
<feature type="region of interest" description="Disordered" evidence="5">
    <location>
        <begin position="510"/>
        <end position="592"/>
    </location>
</feature>
<reference evidence="9" key="2">
    <citation type="submission" date="2015-01" db="EMBL/GenBank/DDBJ databases">
        <title>Evolutionary Origins and Diversification of the Mycorrhizal Mutualists.</title>
        <authorList>
            <consortium name="DOE Joint Genome Institute"/>
            <consortium name="Mycorrhizal Genomics Consortium"/>
            <person name="Kohler A."/>
            <person name="Kuo A."/>
            <person name="Nagy L.G."/>
            <person name="Floudas D."/>
            <person name="Copeland A."/>
            <person name="Barry K.W."/>
            <person name="Cichocki N."/>
            <person name="Veneault-Fourrey C."/>
            <person name="LaButti K."/>
            <person name="Lindquist E.A."/>
            <person name="Lipzen A."/>
            <person name="Lundell T."/>
            <person name="Morin E."/>
            <person name="Murat C."/>
            <person name="Riley R."/>
            <person name="Ohm R."/>
            <person name="Sun H."/>
            <person name="Tunlid A."/>
            <person name="Henrissat B."/>
            <person name="Grigoriev I.V."/>
            <person name="Hibbett D.S."/>
            <person name="Martin F."/>
        </authorList>
    </citation>
    <scope>NUCLEOTIDE SEQUENCE [LARGE SCALE GENOMIC DNA]</scope>
    <source>
        <strain evidence="9">UH-Slu-Lm8-n1</strain>
    </source>
</reference>
<feature type="domain" description="ZZ-type" evidence="6">
    <location>
        <begin position="878"/>
        <end position="935"/>
    </location>
</feature>
<reference evidence="8 9" key="1">
    <citation type="submission" date="2014-04" db="EMBL/GenBank/DDBJ databases">
        <authorList>
            <consortium name="DOE Joint Genome Institute"/>
            <person name="Kuo A."/>
            <person name="Ruytinx J."/>
            <person name="Rineau F."/>
            <person name="Colpaert J."/>
            <person name="Kohler A."/>
            <person name="Nagy L.G."/>
            <person name="Floudas D."/>
            <person name="Copeland A."/>
            <person name="Barry K.W."/>
            <person name="Cichocki N."/>
            <person name="Veneault-Fourrey C."/>
            <person name="LaButti K."/>
            <person name="Lindquist E.A."/>
            <person name="Lipzen A."/>
            <person name="Lundell T."/>
            <person name="Morin E."/>
            <person name="Murat C."/>
            <person name="Sun H."/>
            <person name="Tunlid A."/>
            <person name="Henrissat B."/>
            <person name="Grigoriev I.V."/>
            <person name="Hibbett D.S."/>
            <person name="Martin F."/>
            <person name="Nordberg H.P."/>
            <person name="Cantor M.N."/>
            <person name="Hua S.X."/>
        </authorList>
    </citation>
    <scope>NUCLEOTIDE SEQUENCE [LARGE SCALE GENOMIC DNA]</scope>
    <source>
        <strain evidence="8 9">UH-Slu-Lm8-n1</strain>
    </source>
</reference>
<dbReference type="PROSITE" id="PS50135">
    <property type="entry name" value="ZF_ZZ_2"/>
    <property type="match status" value="3"/>
</dbReference>
<dbReference type="GO" id="GO:0035973">
    <property type="term" value="P:aggrephagy"/>
    <property type="evidence" value="ECO:0007669"/>
    <property type="project" value="TreeGrafter"/>
</dbReference>
<dbReference type="GO" id="GO:0007032">
    <property type="term" value="P:endosome organization"/>
    <property type="evidence" value="ECO:0007669"/>
    <property type="project" value="TreeGrafter"/>
</dbReference>
<feature type="domain" description="ZZ-type" evidence="6">
    <location>
        <begin position="679"/>
        <end position="731"/>
    </location>
</feature>
<dbReference type="PANTHER" id="PTHR15090">
    <property type="entry name" value="SEQUESTOSOME 1-RELATED"/>
    <property type="match status" value="1"/>
</dbReference>
<dbReference type="PROSITE" id="PS51745">
    <property type="entry name" value="PB1"/>
    <property type="match status" value="1"/>
</dbReference>
<feature type="region of interest" description="Disordered" evidence="5">
    <location>
        <begin position="626"/>
        <end position="649"/>
    </location>
</feature>
<dbReference type="Pfam" id="PF00569">
    <property type="entry name" value="ZZ"/>
    <property type="match status" value="3"/>
</dbReference>
<dbReference type="PANTHER" id="PTHR15090:SF0">
    <property type="entry name" value="SEQUESTOSOME-1"/>
    <property type="match status" value="1"/>
</dbReference>
<feature type="compositionally biased region" description="Basic and acidic residues" evidence="5">
    <location>
        <begin position="425"/>
        <end position="437"/>
    </location>
</feature>
<feature type="compositionally biased region" description="Polar residues" evidence="5">
    <location>
        <begin position="550"/>
        <end position="563"/>
    </location>
</feature>
<accession>A0A0D0BN75</accession>
<dbReference type="Gene3D" id="3.30.60.90">
    <property type="match status" value="4"/>
</dbReference>
<name>A0A0D0BN75_9AGAM</name>
<dbReference type="GO" id="GO:0070530">
    <property type="term" value="F:K63-linked polyubiquitin modification-dependent protein binding"/>
    <property type="evidence" value="ECO:0007669"/>
    <property type="project" value="TreeGrafter"/>
</dbReference>
<feature type="domain" description="ZZ-type" evidence="6">
    <location>
        <begin position="759"/>
        <end position="820"/>
    </location>
</feature>
<feature type="domain" description="PB1" evidence="7">
    <location>
        <begin position="43"/>
        <end position="119"/>
    </location>
</feature>
<evidence type="ECO:0000313" key="9">
    <source>
        <dbReference type="Proteomes" id="UP000054485"/>
    </source>
</evidence>
<dbReference type="SUPFAM" id="SSF57850">
    <property type="entry name" value="RING/U-box"/>
    <property type="match status" value="4"/>
</dbReference>
<dbReference type="HOGENOM" id="CLU_007319_0_0_1"/>
<feature type="compositionally biased region" description="Low complexity" evidence="5">
    <location>
        <begin position="572"/>
        <end position="591"/>
    </location>
</feature>
<dbReference type="InterPro" id="IPR000433">
    <property type="entry name" value="Znf_ZZ"/>
</dbReference>
<gene>
    <name evidence="8" type="ORF">CY34DRAFT_607044</name>
</gene>
<dbReference type="CDD" id="cd02340">
    <property type="entry name" value="ZZ_NBR1_like"/>
    <property type="match status" value="1"/>
</dbReference>
<evidence type="ECO:0000256" key="2">
    <source>
        <dbReference type="ARBA" id="ARBA00022771"/>
    </source>
</evidence>